<dbReference type="InterPro" id="IPR021862">
    <property type="entry name" value="DUF3472"/>
</dbReference>
<name>A0AAT9FKL3_9BACT</name>
<protein>
    <recommendedName>
        <fullName evidence="4">Fibronectin type-III domain-containing protein</fullName>
    </recommendedName>
</protein>
<evidence type="ECO:0000256" key="2">
    <source>
        <dbReference type="SAM" id="SignalP"/>
    </source>
</evidence>
<feature type="region of interest" description="Disordered" evidence="1">
    <location>
        <begin position="409"/>
        <end position="435"/>
    </location>
</feature>
<organism evidence="3">
    <name type="scientific">Oceaniferula spumae</name>
    <dbReference type="NCBI Taxonomy" id="2979115"/>
    <lineage>
        <taxon>Bacteria</taxon>
        <taxon>Pseudomonadati</taxon>
        <taxon>Verrucomicrobiota</taxon>
        <taxon>Verrucomicrobiia</taxon>
        <taxon>Verrucomicrobiales</taxon>
        <taxon>Verrucomicrobiaceae</taxon>
        <taxon>Oceaniferula</taxon>
    </lineage>
</organism>
<accession>A0AAT9FKL3</accession>
<dbReference type="EMBL" id="AP026866">
    <property type="protein sequence ID" value="BDS06637.1"/>
    <property type="molecule type" value="Genomic_DNA"/>
</dbReference>
<reference evidence="3" key="1">
    <citation type="submission" date="2024-07" db="EMBL/GenBank/DDBJ databases">
        <title>Complete genome sequence of Verrucomicrobiaceae bacterium NT6N.</title>
        <authorList>
            <person name="Huang C."/>
            <person name="Takami H."/>
            <person name="Hamasaki K."/>
        </authorList>
    </citation>
    <scope>NUCLEOTIDE SEQUENCE</scope>
    <source>
        <strain evidence="3">NT6N</strain>
    </source>
</reference>
<keyword evidence="2" id="KW-0732">Signal</keyword>
<dbReference type="Pfam" id="PF11958">
    <property type="entry name" value="DUF3472"/>
    <property type="match status" value="1"/>
</dbReference>
<feature type="compositionally biased region" description="Basic and acidic residues" evidence="1">
    <location>
        <begin position="413"/>
        <end position="435"/>
    </location>
</feature>
<gene>
    <name evidence="3" type="ORF">NT6N_16770</name>
</gene>
<feature type="chain" id="PRO_5043647392" description="Fibronectin type-III domain-containing protein" evidence="2">
    <location>
        <begin position="20"/>
        <end position="613"/>
    </location>
</feature>
<dbReference type="KEGG" id="osu:NT6N_16770"/>
<evidence type="ECO:0000256" key="1">
    <source>
        <dbReference type="SAM" id="MobiDB-lite"/>
    </source>
</evidence>
<proteinExistence type="predicted"/>
<evidence type="ECO:0008006" key="4">
    <source>
        <dbReference type="Google" id="ProtNLM"/>
    </source>
</evidence>
<evidence type="ECO:0000313" key="3">
    <source>
        <dbReference type="EMBL" id="BDS06637.1"/>
    </source>
</evidence>
<feature type="signal peptide" evidence="2">
    <location>
        <begin position="1"/>
        <end position="19"/>
    </location>
</feature>
<sequence>MKCQAAIVFCAIFPLGLNASQPVEFMNVQGEGQGGNTQKFYYGQAAKDGVIELNATNGFFDRCFQAGAAKKVTPENAKLIKSNFDYLEKGREELGSARWHLWMPEAGEVKLEFVMTVPISEHETTWNIRMGEQLQVLKANTSDGKQPQTKTLTFNVKKPGKHSVEIDCQLTAPAADTRIHRIMLSGDAINNAHLLRARWRPAAAHCRYQAPAECPSPKMWVFETVATTPASSYSPITTPFGYYGTSLSSEGKVAKGAGFNFSMWAVSMGADKKAPPIQQMPRLIGTGLPDASYSSFGHEGTGVKFRNAVAYPNGADRIIQAMRVETQDGITTYYAYFYNETSQRWVLYGSGQKPVKNRRKGETDELRSTGSFCEVPGPPNVERSGDVKRVIKRRGWFYGSDKKWYRAALSTPSRKETQARSRADEALKTGGDPHLDSEQNYYANDYVSQGWMVTATGGMENFLPLQRREEQLKKSVEPAPLPEYLNAETSTQLFDLPVVFGASKTTKITETSATVDYPIIKTGPDSKAILYYGALDCLSFTANEAQRGSNAQKEIFSKDRTWQSHTAERSVKEGTEKFVLTDLKSNTAYFYRLFVSHDEGKSWDYQSGSFKTR</sequence>
<dbReference type="AlphaFoldDB" id="A0AAT9FKL3"/>